<sequence>MYHRKSRTLIAALLAATAVLGGAGTAVASSADGGDDVSSGAIPQAVGERQNANPLGQGATQSQGATESRGMQGGKSAKKSGGDSGGQGAGLLGSNLFGGGGIPGGGSGMPGGGAGDSSMGGGMPTDAMVSLSPGQMPKG</sequence>
<feature type="region of interest" description="Disordered" evidence="1">
    <location>
        <begin position="26"/>
        <end position="139"/>
    </location>
</feature>
<evidence type="ECO:0000256" key="1">
    <source>
        <dbReference type="SAM" id="MobiDB-lite"/>
    </source>
</evidence>
<protein>
    <submittedName>
        <fullName evidence="3">Uncharacterized protein</fullName>
    </submittedName>
</protein>
<feature type="compositionally biased region" description="Low complexity" evidence="1">
    <location>
        <begin position="26"/>
        <end position="41"/>
    </location>
</feature>
<feature type="chain" id="PRO_5021007759" evidence="2">
    <location>
        <begin position="29"/>
        <end position="139"/>
    </location>
</feature>
<feature type="compositionally biased region" description="Polar residues" evidence="1">
    <location>
        <begin position="50"/>
        <end position="66"/>
    </location>
</feature>
<evidence type="ECO:0000313" key="4">
    <source>
        <dbReference type="Proteomes" id="UP000308697"/>
    </source>
</evidence>
<dbReference type="AlphaFoldDB" id="A0A4V5MKD0"/>
<name>A0A4V5MKD0_9ACTN</name>
<dbReference type="Proteomes" id="UP000308697">
    <property type="component" value="Unassembled WGS sequence"/>
</dbReference>
<keyword evidence="4" id="KW-1185">Reference proteome</keyword>
<gene>
    <name evidence="3" type="ORF">FCH28_16280</name>
</gene>
<proteinExistence type="predicted"/>
<dbReference type="EMBL" id="SUMB01000005">
    <property type="protein sequence ID" value="TJZ52748.1"/>
    <property type="molecule type" value="Genomic_DNA"/>
</dbReference>
<feature type="signal peptide" evidence="2">
    <location>
        <begin position="1"/>
        <end position="28"/>
    </location>
</feature>
<keyword evidence="2" id="KW-0732">Signal</keyword>
<dbReference type="RefSeq" id="WP_136740754.1">
    <property type="nucleotide sequence ID" value="NZ_SUMB01000005.1"/>
</dbReference>
<accession>A0A4V5MKD0</accession>
<reference evidence="3 4" key="1">
    <citation type="submission" date="2019-04" db="EMBL/GenBank/DDBJ databases">
        <title>Streptomyces piniterrae sp. nov., a heliquinomycin-producing actinomycete isolated from rhizosphere soil of Pinus yunnanensis.</title>
        <authorList>
            <person name="Zhuang X."/>
            <person name="Zhao J."/>
        </authorList>
    </citation>
    <scope>NUCLEOTIDE SEQUENCE [LARGE SCALE GENOMIC DNA]</scope>
    <source>
        <strain evidence="4">jys28</strain>
    </source>
</reference>
<evidence type="ECO:0000313" key="3">
    <source>
        <dbReference type="EMBL" id="TJZ52748.1"/>
    </source>
</evidence>
<organism evidence="3 4">
    <name type="scientific">Streptomyces piniterrae</name>
    <dbReference type="NCBI Taxonomy" id="2571125"/>
    <lineage>
        <taxon>Bacteria</taxon>
        <taxon>Bacillati</taxon>
        <taxon>Actinomycetota</taxon>
        <taxon>Actinomycetes</taxon>
        <taxon>Kitasatosporales</taxon>
        <taxon>Streptomycetaceae</taxon>
        <taxon>Streptomyces</taxon>
    </lineage>
</organism>
<comment type="caution">
    <text evidence="3">The sequence shown here is derived from an EMBL/GenBank/DDBJ whole genome shotgun (WGS) entry which is preliminary data.</text>
</comment>
<feature type="compositionally biased region" description="Gly residues" evidence="1">
    <location>
        <begin position="82"/>
        <end position="123"/>
    </location>
</feature>
<evidence type="ECO:0000256" key="2">
    <source>
        <dbReference type="SAM" id="SignalP"/>
    </source>
</evidence>